<organism evidence="7 8">
    <name type="scientific">Dichotomopilus funicola</name>
    <dbReference type="NCBI Taxonomy" id="1934379"/>
    <lineage>
        <taxon>Eukaryota</taxon>
        <taxon>Fungi</taxon>
        <taxon>Dikarya</taxon>
        <taxon>Ascomycota</taxon>
        <taxon>Pezizomycotina</taxon>
        <taxon>Sordariomycetes</taxon>
        <taxon>Sordariomycetidae</taxon>
        <taxon>Sordariales</taxon>
        <taxon>Chaetomiaceae</taxon>
        <taxon>Dichotomopilus</taxon>
    </lineage>
</organism>
<evidence type="ECO:0000256" key="2">
    <source>
        <dbReference type="ARBA" id="ARBA00022750"/>
    </source>
</evidence>
<keyword evidence="2 3" id="KW-0064">Aspartyl protease</keyword>
<sequence length="498" mass="53050">MARSRSSVLSSILLFLTLPSLTGAVINPTLDVKVDRNPSYKPNGPAAYAQALRKWGAPVPVELEKALAVMSTPPGHGGTGDIAVDSVLQDREYLSRVGVGTPPQWLWLDLDTGSADLWMYTSETREATPSNRTVFKIEESTTAQRIENGSWSIAYGDGSSAYGTLYHDTVTLGPNSSLTVLNSTIESALSTSASLSSDPILAGILGLSCSLNSNASPKQPAFLSVLLSQLGEPVFTVDLKHYSSEFEAEGAYTFGYTDKGRVLEGTDIWYTPLFDASKFWEVSYTGMHVGGQQEGHRIGGDGWDTGSPSESNSSSESDPDLDDEDGSDSEPDPPRAIIDTGTTLILVTPDKVKAYYDAVPGAQKGAFGGLWTFPCQLNSTSPSGEGGHHAGGEGWNMTADMHGKGTGDKGGHLPPLIITFPPNEITSTPFIAKIPGAYLNYSTMWDDPESCMGGLQEWPSDDFGIFGAVFLKTVYAVFDVGQGRVGFAPKDLGESGIW</sequence>
<comment type="caution">
    <text evidence="7">The sequence shown here is derived from an EMBL/GenBank/DDBJ whole genome shotgun (WGS) entry which is preliminary data.</text>
</comment>
<feature type="compositionally biased region" description="Low complexity" evidence="4">
    <location>
        <begin position="307"/>
        <end position="316"/>
    </location>
</feature>
<dbReference type="EMBL" id="MU853603">
    <property type="protein sequence ID" value="KAK4141976.1"/>
    <property type="molecule type" value="Genomic_DNA"/>
</dbReference>
<evidence type="ECO:0000256" key="5">
    <source>
        <dbReference type="SAM" id="SignalP"/>
    </source>
</evidence>
<dbReference type="PROSITE" id="PS00141">
    <property type="entry name" value="ASP_PROTEASE"/>
    <property type="match status" value="1"/>
</dbReference>
<dbReference type="RefSeq" id="XP_062635347.1">
    <property type="nucleotide sequence ID" value="XM_062781357.1"/>
</dbReference>
<evidence type="ECO:0000259" key="6">
    <source>
        <dbReference type="PROSITE" id="PS51767"/>
    </source>
</evidence>
<feature type="compositionally biased region" description="Acidic residues" evidence="4">
    <location>
        <begin position="317"/>
        <end position="331"/>
    </location>
</feature>
<evidence type="ECO:0000256" key="4">
    <source>
        <dbReference type="SAM" id="MobiDB-lite"/>
    </source>
</evidence>
<dbReference type="GO" id="GO:0006508">
    <property type="term" value="P:proteolysis"/>
    <property type="evidence" value="ECO:0007669"/>
    <property type="project" value="UniProtKB-KW"/>
</dbReference>
<accession>A0AAN6V1T2</accession>
<dbReference type="InterPro" id="IPR021109">
    <property type="entry name" value="Peptidase_aspartic_dom_sf"/>
</dbReference>
<reference evidence="7" key="2">
    <citation type="submission" date="2023-05" db="EMBL/GenBank/DDBJ databases">
        <authorList>
            <consortium name="Lawrence Berkeley National Laboratory"/>
            <person name="Steindorff A."/>
            <person name="Hensen N."/>
            <person name="Bonometti L."/>
            <person name="Westerberg I."/>
            <person name="Brannstrom I.O."/>
            <person name="Guillou S."/>
            <person name="Cros-Aarteil S."/>
            <person name="Calhoun S."/>
            <person name="Haridas S."/>
            <person name="Kuo A."/>
            <person name="Mondo S."/>
            <person name="Pangilinan J."/>
            <person name="Riley R."/>
            <person name="Labutti K."/>
            <person name="Andreopoulos B."/>
            <person name="Lipzen A."/>
            <person name="Chen C."/>
            <person name="Yanf M."/>
            <person name="Daum C."/>
            <person name="Ng V."/>
            <person name="Clum A."/>
            <person name="Ohm R."/>
            <person name="Martin F."/>
            <person name="Silar P."/>
            <person name="Natvig D."/>
            <person name="Lalanne C."/>
            <person name="Gautier V."/>
            <person name="Ament-Velasquez S.L."/>
            <person name="Kruys A."/>
            <person name="Hutchinson M.I."/>
            <person name="Powell A.J."/>
            <person name="Barry K."/>
            <person name="Miller A.N."/>
            <person name="Grigoriev I.V."/>
            <person name="Debuchy R."/>
            <person name="Gladieux P."/>
            <person name="Thoren M.H."/>
            <person name="Johannesson H."/>
        </authorList>
    </citation>
    <scope>NUCLEOTIDE SEQUENCE</scope>
    <source>
        <strain evidence="7">CBS 141.50</strain>
    </source>
</reference>
<gene>
    <name evidence="7" type="ORF">C8A04DRAFT_30378</name>
</gene>
<keyword evidence="3" id="KW-0378">Hydrolase</keyword>
<feature type="region of interest" description="Disordered" evidence="4">
    <location>
        <begin position="291"/>
        <end position="341"/>
    </location>
</feature>
<evidence type="ECO:0000313" key="7">
    <source>
        <dbReference type="EMBL" id="KAK4141976.1"/>
    </source>
</evidence>
<evidence type="ECO:0000256" key="1">
    <source>
        <dbReference type="ARBA" id="ARBA00007447"/>
    </source>
</evidence>
<protein>
    <submittedName>
        <fullName evidence="7">Endothiapepsin</fullName>
    </submittedName>
</protein>
<feature type="chain" id="PRO_5042934893" evidence="5">
    <location>
        <begin position="25"/>
        <end position="498"/>
    </location>
</feature>
<dbReference type="InterPro" id="IPR001461">
    <property type="entry name" value="Aspartic_peptidase_A1"/>
</dbReference>
<name>A0AAN6V1T2_9PEZI</name>
<evidence type="ECO:0000256" key="3">
    <source>
        <dbReference type="RuleBase" id="RU000454"/>
    </source>
</evidence>
<dbReference type="PROSITE" id="PS51767">
    <property type="entry name" value="PEPTIDASE_A1"/>
    <property type="match status" value="1"/>
</dbReference>
<dbReference type="PANTHER" id="PTHR47966:SF2">
    <property type="entry name" value="ASPERGILLOPEPSIN-1-RELATED"/>
    <property type="match status" value="1"/>
</dbReference>
<dbReference type="PRINTS" id="PR00792">
    <property type="entry name" value="PEPSIN"/>
</dbReference>
<dbReference type="SUPFAM" id="SSF50630">
    <property type="entry name" value="Acid proteases"/>
    <property type="match status" value="1"/>
</dbReference>
<reference evidence="7" key="1">
    <citation type="journal article" date="2023" name="Mol. Phylogenet. Evol.">
        <title>Genome-scale phylogeny and comparative genomics of the fungal order Sordariales.</title>
        <authorList>
            <person name="Hensen N."/>
            <person name="Bonometti L."/>
            <person name="Westerberg I."/>
            <person name="Brannstrom I.O."/>
            <person name="Guillou S."/>
            <person name="Cros-Aarteil S."/>
            <person name="Calhoun S."/>
            <person name="Haridas S."/>
            <person name="Kuo A."/>
            <person name="Mondo S."/>
            <person name="Pangilinan J."/>
            <person name="Riley R."/>
            <person name="LaButti K."/>
            <person name="Andreopoulos B."/>
            <person name="Lipzen A."/>
            <person name="Chen C."/>
            <person name="Yan M."/>
            <person name="Daum C."/>
            <person name="Ng V."/>
            <person name="Clum A."/>
            <person name="Steindorff A."/>
            <person name="Ohm R.A."/>
            <person name="Martin F."/>
            <person name="Silar P."/>
            <person name="Natvig D.O."/>
            <person name="Lalanne C."/>
            <person name="Gautier V."/>
            <person name="Ament-Velasquez S.L."/>
            <person name="Kruys A."/>
            <person name="Hutchinson M.I."/>
            <person name="Powell A.J."/>
            <person name="Barry K."/>
            <person name="Miller A.N."/>
            <person name="Grigoriev I.V."/>
            <person name="Debuchy R."/>
            <person name="Gladieux P."/>
            <person name="Hiltunen Thoren M."/>
            <person name="Johannesson H."/>
        </authorList>
    </citation>
    <scope>NUCLEOTIDE SEQUENCE</scope>
    <source>
        <strain evidence="7">CBS 141.50</strain>
    </source>
</reference>
<keyword evidence="5" id="KW-0732">Signal</keyword>
<dbReference type="Proteomes" id="UP001302676">
    <property type="component" value="Unassembled WGS sequence"/>
</dbReference>
<feature type="signal peptide" evidence="5">
    <location>
        <begin position="1"/>
        <end position="24"/>
    </location>
</feature>
<keyword evidence="3" id="KW-0645">Protease</keyword>
<dbReference type="PANTHER" id="PTHR47966">
    <property type="entry name" value="BETA-SITE APP-CLEAVING ENZYME, ISOFORM A-RELATED"/>
    <property type="match status" value="1"/>
</dbReference>
<dbReference type="Pfam" id="PF00026">
    <property type="entry name" value="Asp"/>
    <property type="match status" value="2"/>
</dbReference>
<dbReference type="Gene3D" id="2.40.70.10">
    <property type="entry name" value="Acid Proteases"/>
    <property type="match status" value="2"/>
</dbReference>
<evidence type="ECO:0000313" key="8">
    <source>
        <dbReference type="Proteomes" id="UP001302676"/>
    </source>
</evidence>
<comment type="similarity">
    <text evidence="1 3">Belongs to the peptidase A1 family.</text>
</comment>
<feature type="domain" description="Peptidase A1" evidence="6">
    <location>
        <begin position="93"/>
        <end position="488"/>
    </location>
</feature>
<dbReference type="GeneID" id="87817970"/>
<proteinExistence type="inferred from homology"/>
<dbReference type="InterPro" id="IPR033121">
    <property type="entry name" value="PEPTIDASE_A1"/>
</dbReference>
<dbReference type="AlphaFoldDB" id="A0AAN6V1T2"/>
<dbReference type="InterPro" id="IPR001969">
    <property type="entry name" value="Aspartic_peptidase_AS"/>
</dbReference>
<dbReference type="GO" id="GO:0004190">
    <property type="term" value="F:aspartic-type endopeptidase activity"/>
    <property type="evidence" value="ECO:0007669"/>
    <property type="project" value="UniProtKB-KW"/>
</dbReference>
<keyword evidence="8" id="KW-1185">Reference proteome</keyword>